<dbReference type="EMBL" id="JAUDZG010000005">
    <property type="protein sequence ID" value="KAK3304398.1"/>
    <property type="molecule type" value="Genomic_DNA"/>
</dbReference>
<evidence type="ECO:0000256" key="2">
    <source>
        <dbReference type="SAM" id="MobiDB-lite"/>
    </source>
</evidence>
<feature type="coiled-coil region" evidence="1">
    <location>
        <begin position="218"/>
        <end position="266"/>
    </location>
</feature>
<proteinExistence type="predicted"/>
<dbReference type="Gene3D" id="1.10.287.1490">
    <property type="match status" value="1"/>
</dbReference>
<gene>
    <name evidence="3" type="ORF">B0T15DRAFT_494861</name>
</gene>
<dbReference type="RefSeq" id="XP_062720178.1">
    <property type="nucleotide sequence ID" value="XM_062867054.1"/>
</dbReference>
<evidence type="ECO:0000313" key="3">
    <source>
        <dbReference type="EMBL" id="KAK3304398.1"/>
    </source>
</evidence>
<feature type="compositionally biased region" description="Basic and acidic residues" evidence="2">
    <location>
        <begin position="9"/>
        <end position="32"/>
    </location>
</feature>
<feature type="compositionally biased region" description="Low complexity" evidence="2">
    <location>
        <begin position="85"/>
        <end position="101"/>
    </location>
</feature>
<dbReference type="AlphaFoldDB" id="A0AAJ0M0I7"/>
<sequence>MSYRSSDAYSRRPTDDDRRGSDNRDRHPDNYSRARPSSHYPYRDERYRRESRDTDAALRERRNPPGSPHQPPSLNATKSNTATVSARSDQSPASRSSTDSPSLDRDNPCEKLVRLMKKQCEVEFELARLKRDRGHVNDKLKQRQAEYEKSMVKHVEFPSIPEVQSMHRTRYAEQVRCLDAEIHKAQEEASKIAHAVAQAMLSAQNKDSEEKVTPSASFLQQEEKLKKQEAEVRELKESLERHRQLEAKKEAEITELRMKIRRLEERDVLDKSDLKAGLGRLDAEFKAEIMMMKKTMSEEWKRELKEQLNLQRLEFEKQKAEQQQSQQTDLRSQFSKLEAYLRKAIKQQLLAHGSSSEPVCRTEISSLLQKESSVLQSDISGLLSRVVQLSEQLAQRTQESISLRNGLDTCMQQVEDQGRKIDDHEAQLSNIDFDVQNRVAEAISFDLPNLKRKLEGIQSRVNDDIPKEIDSKHKEVSDQIKQFVARATTGLAQMLEDTKSTVHNHGVRVTALEEASTSSGRTGIPERHATELDFGSVNSDVAAIKMDYERARAELNRLAQEHRELVDQFKQANQFATASQRLEDQLKNIQHEITVLDSQYKNLTTRHVAEQMVGVLEQLYPEPSQIVADMRALKTEHDNLGSRVESLESRVEDFKESFDEKVSNGPERLYREYDECASQGVGHKRKRIGSEMNGVEHLMANGAG</sequence>
<feature type="coiled-coil region" evidence="1">
    <location>
        <begin position="541"/>
        <end position="606"/>
    </location>
</feature>
<feature type="compositionally biased region" description="Basic and acidic residues" evidence="2">
    <location>
        <begin position="41"/>
        <end position="63"/>
    </location>
</feature>
<evidence type="ECO:0000256" key="1">
    <source>
        <dbReference type="SAM" id="Coils"/>
    </source>
</evidence>
<feature type="compositionally biased region" description="Polar residues" evidence="2">
    <location>
        <begin position="72"/>
        <end position="84"/>
    </location>
</feature>
<organism evidence="3 4">
    <name type="scientific">Chaetomium strumarium</name>
    <dbReference type="NCBI Taxonomy" id="1170767"/>
    <lineage>
        <taxon>Eukaryota</taxon>
        <taxon>Fungi</taxon>
        <taxon>Dikarya</taxon>
        <taxon>Ascomycota</taxon>
        <taxon>Pezizomycotina</taxon>
        <taxon>Sordariomycetes</taxon>
        <taxon>Sordariomycetidae</taxon>
        <taxon>Sordariales</taxon>
        <taxon>Chaetomiaceae</taxon>
        <taxon>Chaetomium</taxon>
    </lineage>
</organism>
<name>A0AAJ0M0I7_9PEZI</name>
<reference evidence="3" key="1">
    <citation type="journal article" date="2023" name="Mol. Phylogenet. Evol.">
        <title>Genome-scale phylogeny and comparative genomics of the fungal order Sordariales.</title>
        <authorList>
            <person name="Hensen N."/>
            <person name="Bonometti L."/>
            <person name="Westerberg I."/>
            <person name="Brannstrom I.O."/>
            <person name="Guillou S."/>
            <person name="Cros-Aarteil S."/>
            <person name="Calhoun S."/>
            <person name="Haridas S."/>
            <person name="Kuo A."/>
            <person name="Mondo S."/>
            <person name="Pangilinan J."/>
            <person name="Riley R."/>
            <person name="LaButti K."/>
            <person name="Andreopoulos B."/>
            <person name="Lipzen A."/>
            <person name="Chen C."/>
            <person name="Yan M."/>
            <person name="Daum C."/>
            <person name="Ng V."/>
            <person name="Clum A."/>
            <person name="Steindorff A."/>
            <person name="Ohm R.A."/>
            <person name="Martin F."/>
            <person name="Silar P."/>
            <person name="Natvig D.O."/>
            <person name="Lalanne C."/>
            <person name="Gautier V."/>
            <person name="Ament-Velasquez S.L."/>
            <person name="Kruys A."/>
            <person name="Hutchinson M.I."/>
            <person name="Powell A.J."/>
            <person name="Barry K."/>
            <person name="Miller A.N."/>
            <person name="Grigoriev I.V."/>
            <person name="Debuchy R."/>
            <person name="Gladieux P."/>
            <person name="Hiltunen Thoren M."/>
            <person name="Johannesson H."/>
        </authorList>
    </citation>
    <scope>NUCLEOTIDE SEQUENCE</scope>
    <source>
        <strain evidence="3">CBS 333.67</strain>
    </source>
</reference>
<dbReference type="GeneID" id="87885883"/>
<feature type="region of interest" description="Disordered" evidence="2">
    <location>
        <begin position="1"/>
        <end position="110"/>
    </location>
</feature>
<keyword evidence="4" id="KW-1185">Reference proteome</keyword>
<reference evidence="3" key="2">
    <citation type="submission" date="2023-06" db="EMBL/GenBank/DDBJ databases">
        <authorList>
            <consortium name="Lawrence Berkeley National Laboratory"/>
            <person name="Mondo S.J."/>
            <person name="Hensen N."/>
            <person name="Bonometti L."/>
            <person name="Westerberg I."/>
            <person name="Brannstrom I.O."/>
            <person name="Guillou S."/>
            <person name="Cros-Aarteil S."/>
            <person name="Calhoun S."/>
            <person name="Haridas S."/>
            <person name="Kuo A."/>
            <person name="Pangilinan J."/>
            <person name="Riley R."/>
            <person name="Labutti K."/>
            <person name="Andreopoulos B."/>
            <person name="Lipzen A."/>
            <person name="Chen C."/>
            <person name="Yanf M."/>
            <person name="Daum C."/>
            <person name="Ng V."/>
            <person name="Clum A."/>
            <person name="Steindorff A."/>
            <person name="Ohm R."/>
            <person name="Martin F."/>
            <person name="Silar P."/>
            <person name="Natvig D."/>
            <person name="Lalanne C."/>
            <person name="Gautier V."/>
            <person name="Ament-Velasquez S.L."/>
            <person name="Kruys A."/>
            <person name="Hutchinson M.I."/>
            <person name="Powell A.J."/>
            <person name="Barry K."/>
            <person name="Miller A.N."/>
            <person name="Grigoriev I.V."/>
            <person name="Debuchy R."/>
            <person name="Gladieux P."/>
            <person name="Thoren M.H."/>
            <person name="Johannesson H."/>
        </authorList>
    </citation>
    <scope>NUCLEOTIDE SEQUENCE</scope>
    <source>
        <strain evidence="3">CBS 333.67</strain>
    </source>
</reference>
<dbReference type="Proteomes" id="UP001273166">
    <property type="component" value="Unassembled WGS sequence"/>
</dbReference>
<feature type="coiled-coil region" evidence="1">
    <location>
        <begin position="301"/>
        <end position="333"/>
    </location>
</feature>
<keyword evidence="1" id="KW-0175">Coiled coil</keyword>
<comment type="caution">
    <text evidence="3">The sequence shown here is derived from an EMBL/GenBank/DDBJ whole genome shotgun (WGS) entry which is preliminary data.</text>
</comment>
<feature type="coiled-coil region" evidence="1">
    <location>
        <begin position="630"/>
        <end position="657"/>
    </location>
</feature>
<protein>
    <submittedName>
        <fullName evidence="3">Uncharacterized protein</fullName>
    </submittedName>
</protein>
<accession>A0AAJ0M0I7</accession>
<evidence type="ECO:0000313" key="4">
    <source>
        <dbReference type="Proteomes" id="UP001273166"/>
    </source>
</evidence>